<organism evidence="2 3">
    <name type="scientific">Araneus ventricosus</name>
    <name type="common">Orbweaver spider</name>
    <name type="synonym">Epeira ventricosa</name>
    <dbReference type="NCBI Taxonomy" id="182803"/>
    <lineage>
        <taxon>Eukaryota</taxon>
        <taxon>Metazoa</taxon>
        <taxon>Ecdysozoa</taxon>
        <taxon>Arthropoda</taxon>
        <taxon>Chelicerata</taxon>
        <taxon>Arachnida</taxon>
        <taxon>Araneae</taxon>
        <taxon>Araneomorphae</taxon>
        <taxon>Entelegynae</taxon>
        <taxon>Araneoidea</taxon>
        <taxon>Araneidae</taxon>
        <taxon>Araneus</taxon>
    </lineage>
</organism>
<sequence>MRKNCHPSLEQTNPDHPGMSKNCHPGYNKRITPTILGMRKKLPFLVKNYWTRKPHPTITPTILVTEKTATPGYNKRITPTILGMRKKLPVLVNINKLKTDSLVDLKKSFEGQ</sequence>
<feature type="region of interest" description="Disordered" evidence="1">
    <location>
        <begin position="1"/>
        <end position="26"/>
    </location>
</feature>
<gene>
    <name evidence="2" type="ORF">AVEN_93625_1</name>
</gene>
<proteinExistence type="predicted"/>
<reference evidence="2 3" key="1">
    <citation type="journal article" date="2019" name="Sci. Rep.">
        <title>Orb-weaving spider Araneus ventricosus genome elucidates the spidroin gene catalogue.</title>
        <authorList>
            <person name="Kono N."/>
            <person name="Nakamura H."/>
            <person name="Ohtoshi R."/>
            <person name="Moran D.A.P."/>
            <person name="Shinohara A."/>
            <person name="Yoshida Y."/>
            <person name="Fujiwara M."/>
            <person name="Mori M."/>
            <person name="Tomita M."/>
            <person name="Arakawa K."/>
        </authorList>
    </citation>
    <scope>NUCLEOTIDE SEQUENCE [LARGE SCALE GENOMIC DNA]</scope>
</reference>
<dbReference type="EMBL" id="BGPR01022528">
    <property type="protein sequence ID" value="GBN88912.1"/>
    <property type="molecule type" value="Genomic_DNA"/>
</dbReference>
<comment type="caution">
    <text evidence="2">The sequence shown here is derived from an EMBL/GenBank/DDBJ whole genome shotgun (WGS) entry which is preliminary data.</text>
</comment>
<dbReference type="Proteomes" id="UP000499080">
    <property type="component" value="Unassembled WGS sequence"/>
</dbReference>
<name>A0A4Y2SKZ1_ARAVE</name>
<evidence type="ECO:0000313" key="2">
    <source>
        <dbReference type="EMBL" id="GBN88912.1"/>
    </source>
</evidence>
<keyword evidence="3" id="KW-1185">Reference proteome</keyword>
<protein>
    <submittedName>
        <fullName evidence="2">Uncharacterized protein</fullName>
    </submittedName>
</protein>
<accession>A0A4Y2SKZ1</accession>
<dbReference type="AlphaFoldDB" id="A0A4Y2SKZ1"/>
<evidence type="ECO:0000256" key="1">
    <source>
        <dbReference type="SAM" id="MobiDB-lite"/>
    </source>
</evidence>
<evidence type="ECO:0000313" key="3">
    <source>
        <dbReference type="Proteomes" id="UP000499080"/>
    </source>
</evidence>